<evidence type="ECO:0000313" key="1">
    <source>
        <dbReference type="EMBL" id="CAB4816748.1"/>
    </source>
</evidence>
<gene>
    <name evidence="1" type="ORF">UFOPK3124_00797</name>
    <name evidence="2" type="ORF">UFOPK3480_00964</name>
</gene>
<organism evidence="2">
    <name type="scientific">freshwater metagenome</name>
    <dbReference type="NCBI Taxonomy" id="449393"/>
    <lineage>
        <taxon>unclassified sequences</taxon>
        <taxon>metagenomes</taxon>
        <taxon>ecological metagenomes</taxon>
    </lineage>
</organism>
<accession>A0A6J7EWV1</accession>
<reference evidence="2" key="1">
    <citation type="submission" date="2020-05" db="EMBL/GenBank/DDBJ databases">
        <authorList>
            <person name="Chiriac C."/>
            <person name="Salcher M."/>
            <person name="Ghai R."/>
            <person name="Kavagutti S V."/>
        </authorList>
    </citation>
    <scope>NUCLEOTIDE SEQUENCE</scope>
</reference>
<proteinExistence type="predicted"/>
<dbReference type="EMBL" id="CAFAAY010000056">
    <property type="protein sequence ID" value="CAB4816748.1"/>
    <property type="molecule type" value="Genomic_DNA"/>
</dbReference>
<dbReference type="EMBL" id="CAFBLY010000093">
    <property type="protein sequence ID" value="CAB4885734.1"/>
    <property type="molecule type" value="Genomic_DNA"/>
</dbReference>
<sequence length="381" mass="41714">MRKIFTSVTVLIFLGLSFSAPARAAVKAGTTCTSKGQIKVSQNKKFTCIKSGKKLVWKAQASEPAAPTSFDNLLANYKGIPAAAWRSTQANIAANTLPTPPLEVVLGPNTKMPYNKSVSERALRKVTGIFKNFAQPPRQTSVFNNFTDLIWAKEYLAKFTNPFIVTNTYADQAVEHCPSEFLCRGAFGNYAEGTGLIINSVSLPDDVYIIPFAVNGAVDIHEFTHTIQKAQFLEMNKTRHWGHPHWFSEGQPQVAGFTGASNTLAEYKEMRTKTMDAPAKGLGGYSPADISRFYVLQSATGPEPATKELVYTIGYITVEALVALKGIDSTMNLVKAVASGDTFEQAFKKIYGIEWIEAEPILAEVVSKQFLEVRKFATSNG</sequence>
<dbReference type="AlphaFoldDB" id="A0A6J7EWV1"/>
<evidence type="ECO:0000313" key="2">
    <source>
        <dbReference type="EMBL" id="CAB4885734.1"/>
    </source>
</evidence>
<name>A0A6J7EWV1_9ZZZZ</name>
<protein>
    <submittedName>
        <fullName evidence="2">Unannotated protein</fullName>
    </submittedName>
</protein>